<organism evidence="4 5">
    <name type="scientific">Stylosanthes scabra</name>
    <dbReference type="NCBI Taxonomy" id="79078"/>
    <lineage>
        <taxon>Eukaryota</taxon>
        <taxon>Viridiplantae</taxon>
        <taxon>Streptophyta</taxon>
        <taxon>Embryophyta</taxon>
        <taxon>Tracheophyta</taxon>
        <taxon>Spermatophyta</taxon>
        <taxon>Magnoliopsida</taxon>
        <taxon>eudicotyledons</taxon>
        <taxon>Gunneridae</taxon>
        <taxon>Pentapetalae</taxon>
        <taxon>rosids</taxon>
        <taxon>fabids</taxon>
        <taxon>Fabales</taxon>
        <taxon>Fabaceae</taxon>
        <taxon>Papilionoideae</taxon>
        <taxon>50 kb inversion clade</taxon>
        <taxon>dalbergioids sensu lato</taxon>
        <taxon>Dalbergieae</taxon>
        <taxon>Pterocarpus clade</taxon>
        <taxon>Stylosanthes</taxon>
    </lineage>
</organism>
<dbReference type="InterPro" id="IPR032675">
    <property type="entry name" value="LRR_dom_sf"/>
</dbReference>
<protein>
    <submittedName>
        <fullName evidence="4">Uncharacterized protein</fullName>
    </submittedName>
</protein>
<dbReference type="Proteomes" id="UP001341840">
    <property type="component" value="Unassembled WGS sequence"/>
</dbReference>
<dbReference type="InterPro" id="IPR001611">
    <property type="entry name" value="Leu-rich_rpt"/>
</dbReference>
<evidence type="ECO:0000256" key="2">
    <source>
        <dbReference type="ARBA" id="ARBA00022737"/>
    </source>
</evidence>
<dbReference type="PANTHER" id="PTHR48051:SF48">
    <property type="entry name" value="MULTIFUNCTIONAL ROCO FAMILY SIGNALING REGULATOR 1"/>
    <property type="match status" value="1"/>
</dbReference>
<comment type="caution">
    <text evidence="4">The sequence shown here is derived from an EMBL/GenBank/DDBJ whole genome shotgun (WGS) entry which is preliminary data.</text>
</comment>
<name>A0ABU6RG74_9FABA</name>
<reference evidence="4 5" key="1">
    <citation type="journal article" date="2023" name="Plants (Basel)">
        <title>Bridging the Gap: Combining Genomics and Transcriptomics Approaches to Understand Stylosanthes scabra, an Orphan Legume from the Brazilian Caatinga.</title>
        <authorList>
            <person name="Ferreira-Neto J.R.C."/>
            <person name="da Silva M.D."/>
            <person name="Binneck E."/>
            <person name="de Melo N.F."/>
            <person name="da Silva R.H."/>
            <person name="de Melo A.L.T.M."/>
            <person name="Pandolfi V."/>
            <person name="Bustamante F.O."/>
            <person name="Brasileiro-Vidal A.C."/>
            <person name="Benko-Iseppon A.M."/>
        </authorList>
    </citation>
    <scope>NUCLEOTIDE SEQUENCE [LARGE SCALE GENOMIC DNA]</scope>
    <source>
        <tissue evidence="4">Leaves</tissue>
    </source>
</reference>
<dbReference type="Gene3D" id="3.80.10.10">
    <property type="entry name" value="Ribonuclease Inhibitor"/>
    <property type="match status" value="1"/>
</dbReference>
<feature type="region of interest" description="Disordered" evidence="3">
    <location>
        <begin position="19"/>
        <end position="55"/>
    </location>
</feature>
<gene>
    <name evidence="4" type="ORF">PIB30_045514</name>
</gene>
<dbReference type="SMART" id="SM00369">
    <property type="entry name" value="LRR_TYP"/>
    <property type="match status" value="1"/>
</dbReference>
<dbReference type="SUPFAM" id="SSF52075">
    <property type="entry name" value="Outer arm dynein light chain 1"/>
    <property type="match status" value="1"/>
</dbReference>
<proteinExistence type="predicted"/>
<keyword evidence="1" id="KW-0433">Leucine-rich repeat</keyword>
<dbReference type="InterPro" id="IPR003591">
    <property type="entry name" value="Leu-rich_rpt_typical-subtyp"/>
</dbReference>
<dbReference type="Pfam" id="PF00560">
    <property type="entry name" value="LRR_1"/>
    <property type="match status" value="1"/>
</dbReference>
<accession>A0ABU6RG74</accession>
<dbReference type="EMBL" id="JASCZI010030486">
    <property type="protein sequence ID" value="MED6123035.1"/>
    <property type="molecule type" value="Genomic_DNA"/>
</dbReference>
<dbReference type="InterPro" id="IPR050216">
    <property type="entry name" value="LRR_domain-containing"/>
</dbReference>
<feature type="compositionally biased region" description="Low complexity" evidence="3">
    <location>
        <begin position="33"/>
        <end position="51"/>
    </location>
</feature>
<keyword evidence="2" id="KW-0677">Repeat</keyword>
<evidence type="ECO:0000313" key="4">
    <source>
        <dbReference type="EMBL" id="MED6123035.1"/>
    </source>
</evidence>
<keyword evidence="5" id="KW-1185">Reference proteome</keyword>
<dbReference type="PANTHER" id="PTHR48051">
    <property type="match status" value="1"/>
</dbReference>
<evidence type="ECO:0000313" key="5">
    <source>
        <dbReference type="Proteomes" id="UP001341840"/>
    </source>
</evidence>
<sequence length="240" mass="26516">MSWGLAWKRLSDNFRLTLSYGNDDQPENLGRDSTTYHPSSSSTSPSSSSSSMASQNQELGFRVELDWSATEEEDQAALKLQSQLMVALPMAQDTVVVELRPREDDEYNAVYLDMKVVKKRDPLRAVTMTKTVGSGQQSDGTGVLIRLFRSDLSSPGTSPPSPRVADYGDHWKSFAVLTLSGCGLSVFPVELTRLPHLEKLYLDNNKLTVLPPELGELRRLKVLSADNNMLVSVPGELLIV</sequence>
<evidence type="ECO:0000256" key="1">
    <source>
        <dbReference type="ARBA" id="ARBA00022614"/>
    </source>
</evidence>
<dbReference type="PROSITE" id="PS51450">
    <property type="entry name" value="LRR"/>
    <property type="match status" value="1"/>
</dbReference>
<evidence type="ECO:0000256" key="3">
    <source>
        <dbReference type="SAM" id="MobiDB-lite"/>
    </source>
</evidence>